<organism evidence="3 4">
    <name type="scientific">Diplogelasinospora grovesii</name>
    <dbReference type="NCBI Taxonomy" id="303347"/>
    <lineage>
        <taxon>Eukaryota</taxon>
        <taxon>Fungi</taxon>
        <taxon>Dikarya</taxon>
        <taxon>Ascomycota</taxon>
        <taxon>Pezizomycotina</taxon>
        <taxon>Sordariomycetes</taxon>
        <taxon>Sordariomycetidae</taxon>
        <taxon>Sordariales</taxon>
        <taxon>Diplogelasinosporaceae</taxon>
        <taxon>Diplogelasinospora</taxon>
    </lineage>
</organism>
<keyword evidence="4" id="KW-1185">Reference proteome</keyword>
<feature type="transmembrane region" description="Helical" evidence="2">
    <location>
        <begin position="413"/>
        <end position="435"/>
    </location>
</feature>
<evidence type="ECO:0000256" key="2">
    <source>
        <dbReference type="SAM" id="Phobius"/>
    </source>
</evidence>
<dbReference type="EMBL" id="MU853884">
    <property type="protein sequence ID" value="KAK3936411.1"/>
    <property type="molecule type" value="Genomic_DNA"/>
</dbReference>
<keyword evidence="2" id="KW-0472">Membrane</keyword>
<evidence type="ECO:0000313" key="4">
    <source>
        <dbReference type="Proteomes" id="UP001303473"/>
    </source>
</evidence>
<keyword evidence="2" id="KW-0812">Transmembrane</keyword>
<accession>A0AAN6S1J7</accession>
<sequence>MSWTRLSEPYRAFTTEAHLNTTPALPFVLRIWERDAAHPNGVWVNELNGITDPGYLNNNPCELRIIFAPLDLPQKANYEIFVRLFTNLAVPSTFVTERVKSVCHSFGSQRDPHGTCTWFHFLCKNISVTQSQNVPISHPNSAPPVAAGGRPEIRYHPEADTVMLELGNIPHPNPARAIPLPQADYSYLRSGFFLRVSPKGDITLVCFGTTEGVWNRFNELFRLPDRSWVDDVKAEPHILFDIILDGLFMDVDQNVWNVNKTFGPLEHDMLSTAFARRRLSTGAAAFVGLHNFAKHVFHLGEALHSCISVSDAILAHIKTSDAAPREQQQSTDDPSLNRTGSSDSDVTLTSQPHEARRRQLRECILLRQSLFRSTQLRLNSLEKRVGNAITLSFNLLTQQDSLLMIRDSNSMKVIAGITVLFLPTAVVASIVGSQMFTSSPTDAGGWSVAMTLFPVMWYVAIPLTVLVLLGAWILQQSGTRDHHGGEKKGQFTLVRKQTFTSIVRAFTERTRTG</sequence>
<evidence type="ECO:0000313" key="3">
    <source>
        <dbReference type="EMBL" id="KAK3936411.1"/>
    </source>
</evidence>
<comment type="caution">
    <text evidence="3">The sequence shown here is derived from an EMBL/GenBank/DDBJ whole genome shotgun (WGS) entry which is preliminary data.</text>
</comment>
<feature type="compositionally biased region" description="Polar residues" evidence="1">
    <location>
        <begin position="326"/>
        <end position="352"/>
    </location>
</feature>
<protein>
    <submittedName>
        <fullName evidence="3">Uncharacterized protein</fullName>
    </submittedName>
</protein>
<feature type="transmembrane region" description="Helical" evidence="2">
    <location>
        <begin position="455"/>
        <end position="474"/>
    </location>
</feature>
<proteinExistence type="predicted"/>
<reference evidence="4" key="1">
    <citation type="journal article" date="2023" name="Mol. Phylogenet. Evol.">
        <title>Genome-scale phylogeny and comparative genomics of the fungal order Sordariales.</title>
        <authorList>
            <person name="Hensen N."/>
            <person name="Bonometti L."/>
            <person name="Westerberg I."/>
            <person name="Brannstrom I.O."/>
            <person name="Guillou S."/>
            <person name="Cros-Aarteil S."/>
            <person name="Calhoun S."/>
            <person name="Haridas S."/>
            <person name="Kuo A."/>
            <person name="Mondo S."/>
            <person name="Pangilinan J."/>
            <person name="Riley R."/>
            <person name="LaButti K."/>
            <person name="Andreopoulos B."/>
            <person name="Lipzen A."/>
            <person name="Chen C."/>
            <person name="Yan M."/>
            <person name="Daum C."/>
            <person name="Ng V."/>
            <person name="Clum A."/>
            <person name="Steindorff A."/>
            <person name="Ohm R.A."/>
            <person name="Martin F."/>
            <person name="Silar P."/>
            <person name="Natvig D.O."/>
            <person name="Lalanne C."/>
            <person name="Gautier V."/>
            <person name="Ament-Velasquez S.L."/>
            <person name="Kruys A."/>
            <person name="Hutchinson M.I."/>
            <person name="Powell A.J."/>
            <person name="Barry K."/>
            <person name="Miller A.N."/>
            <person name="Grigoriev I.V."/>
            <person name="Debuchy R."/>
            <person name="Gladieux P."/>
            <person name="Hiltunen Thoren M."/>
            <person name="Johannesson H."/>
        </authorList>
    </citation>
    <scope>NUCLEOTIDE SEQUENCE [LARGE SCALE GENOMIC DNA]</scope>
    <source>
        <strain evidence="4">CBS 340.73</strain>
    </source>
</reference>
<gene>
    <name evidence="3" type="ORF">QBC46DRAFT_419304</name>
</gene>
<dbReference type="Proteomes" id="UP001303473">
    <property type="component" value="Unassembled WGS sequence"/>
</dbReference>
<feature type="region of interest" description="Disordered" evidence="1">
    <location>
        <begin position="320"/>
        <end position="354"/>
    </location>
</feature>
<evidence type="ECO:0000256" key="1">
    <source>
        <dbReference type="SAM" id="MobiDB-lite"/>
    </source>
</evidence>
<dbReference type="AlphaFoldDB" id="A0AAN6S1J7"/>
<dbReference type="Gene3D" id="1.20.58.340">
    <property type="entry name" value="Magnesium transport protein CorA, transmembrane region"/>
    <property type="match status" value="1"/>
</dbReference>
<keyword evidence="2" id="KW-1133">Transmembrane helix</keyword>
<name>A0AAN6S1J7_9PEZI</name>